<dbReference type="PROSITE" id="PS50041">
    <property type="entry name" value="C_TYPE_LECTIN_2"/>
    <property type="match status" value="1"/>
</dbReference>
<name>A0AAN8AJT0_ELEMC</name>
<evidence type="ECO:0000256" key="3">
    <source>
        <dbReference type="SAM" id="Phobius"/>
    </source>
</evidence>
<dbReference type="Gene3D" id="3.10.100.10">
    <property type="entry name" value="Mannose-Binding Protein A, subunit A"/>
    <property type="match status" value="1"/>
</dbReference>
<reference evidence="5 6" key="2">
    <citation type="journal article" date="2023" name="Mol. Biol. Evol.">
        <title>Genomics of Secondarily Temperate Adaptation in the Only Non-Antarctic Icefish.</title>
        <authorList>
            <person name="Rivera-Colon A.G."/>
            <person name="Rayamajhi N."/>
            <person name="Minhas B.F."/>
            <person name="Madrigal G."/>
            <person name="Bilyk K.T."/>
            <person name="Yoon V."/>
            <person name="Hune M."/>
            <person name="Gregory S."/>
            <person name="Cheng C.H.C."/>
            <person name="Catchen J.M."/>
        </authorList>
    </citation>
    <scope>NUCLEOTIDE SEQUENCE [LARGE SCALE GENOMIC DNA]</scope>
    <source>
        <strain evidence="5">JMC-PN-2008</strain>
    </source>
</reference>
<dbReference type="AlphaFoldDB" id="A0AAN8AJT0"/>
<reference evidence="5 6" key="1">
    <citation type="journal article" date="2023" name="Genes (Basel)">
        <title>Chromosome-Level Genome Assembly and Circadian Gene Repertoire of the Patagonia Blennie Eleginops maclovinus-The Closest Ancestral Proxy of Antarctic Cryonotothenioids.</title>
        <authorList>
            <person name="Cheng C.C."/>
            <person name="Rivera-Colon A.G."/>
            <person name="Minhas B.F."/>
            <person name="Wilson L."/>
            <person name="Rayamajhi N."/>
            <person name="Vargas-Chacoff L."/>
            <person name="Catchen J.M."/>
        </authorList>
    </citation>
    <scope>NUCLEOTIDE SEQUENCE [LARGE SCALE GENOMIC DNA]</scope>
    <source>
        <strain evidence="5">JMC-PN-2008</strain>
    </source>
</reference>
<accession>A0AAN8AJT0</accession>
<organism evidence="5 6">
    <name type="scientific">Eleginops maclovinus</name>
    <name type="common">Patagonian blennie</name>
    <name type="synonym">Eleginus maclovinus</name>
    <dbReference type="NCBI Taxonomy" id="56733"/>
    <lineage>
        <taxon>Eukaryota</taxon>
        <taxon>Metazoa</taxon>
        <taxon>Chordata</taxon>
        <taxon>Craniata</taxon>
        <taxon>Vertebrata</taxon>
        <taxon>Euteleostomi</taxon>
        <taxon>Actinopterygii</taxon>
        <taxon>Neopterygii</taxon>
        <taxon>Teleostei</taxon>
        <taxon>Neoteleostei</taxon>
        <taxon>Acanthomorphata</taxon>
        <taxon>Eupercaria</taxon>
        <taxon>Perciformes</taxon>
        <taxon>Notothenioidei</taxon>
        <taxon>Eleginopidae</taxon>
        <taxon>Eleginops</taxon>
    </lineage>
</organism>
<comment type="caution">
    <text evidence="5">The sequence shown here is derived from an EMBL/GenBank/DDBJ whole genome shotgun (WGS) entry which is preliminary data.</text>
</comment>
<feature type="transmembrane region" description="Helical" evidence="3">
    <location>
        <begin position="12"/>
        <end position="34"/>
    </location>
</feature>
<dbReference type="SUPFAM" id="SSF56436">
    <property type="entry name" value="C-type lectin-like"/>
    <property type="match status" value="1"/>
</dbReference>
<dbReference type="Pfam" id="PF00059">
    <property type="entry name" value="Lectin_C"/>
    <property type="match status" value="1"/>
</dbReference>
<dbReference type="EMBL" id="JAUZQC010000012">
    <property type="protein sequence ID" value="KAK5862573.1"/>
    <property type="molecule type" value="Genomic_DNA"/>
</dbReference>
<keyword evidence="2" id="KW-0175">Coiled coil</keyword>
<evidence type="ECO:0000259" key="4">
    <source>
        <dbReference type="PROSITE" id="PS50041"/>
    </source>
</evidence>
<comment type="subcellular location">
    <subcellularLocation>
        <location evidence="1">Cell membrane</location>
        <topology evidence="1">Single-pass type II membrane protein</topology>
    </subcellularLocation>
</comment>
<sequence>MGNYGSRTQKYVWWIGAAAVCLGLLIIIVCIVAHNSSVLNQKDLKREQLISNLTMERNTMRDKLEQINMNSSNLTKEMEVLLSKYNAMAVSQDKLREEVNRLRTNKTSETCHQGWKPFKDKCYYFSAAGLTKTWQDSRQDCQKMGADLAIITTREELDFFSKTEGVIWIGLSDMVQEGVWRWVNGNDMCYLSMLSAVMAPTIRLSLSLSKPSADSGCSEKD</sequence>
<evidence type="ECO:0000313" key="6">
    <source>
        <dbReference type="Proteomes" id="UP001346869"/>
    </source>
</evidence>
<dbReference type="InterPro" id="IPR001304">
    <property type="entry name" value="C-type_lectin-like"/>
</dbReference>
<keyword evidence="3" id="KW-1133">Transmembrane helix</keyword>
<proteinExistence type="predicted"/>
<dbReference type="PANTHER" id="PTHR45710">
    <property type="entry name" value="C-TYPE LECTIN DOMAIN-CONTAINING PROTEIN 180"/>
    <property type="match status" value="1"/>
</dbReference>
<feature type="domain" description="C-type lectin" evidence="4">
    <location>
        <begin position="118"/>
        <end position="221"/>
    </location>
</feature>
<feature type="coiled-coil region" evidence="2">
    <location>
        <begin position="50"/>
        <end position="84"/>
    </location>
</feature>
<evidence type="ECO:0000313" key="5">
    <source>
        <dbReference type="EMBL" id="KAK5862573.1"/>
    </source>
</evidence>
<gene>
    <name evidence="5" type="ORF">PBY51_017954</name>
</gene>
<dbReference type="GO" id="GO:0005886">
    <property type="term" value="C:plasma membrane"/>
    <property type="evidence" value="ECO:0007669"/>
    <property type="project" value="UniProtKB-SubCell"/>
</dbReference>
<dbReference type="InterPro" id="IPR016186">
    <property type="entry name" value="C-type_lectin-like/link_sf"/>
</dbReference>
<protein>
    <recommendedName>
        <fullName evidence="4">C-type lectin domain-containing protein</fullName>
    </recommendedName>
</protein>
<dbReference type="Proteomes" id="UP001346869">
    <property type="component" value="Unassembled WGS sequence"/>
</dbReference>
<dbReference type="PANTHER" id="PTHR45710:SF26">
    <property type="entry name" value="RH26557P"/>
    <property type="match status" value="1"/>
</dbReference>
<evidence type="ECO:0000256" key="1">
    <source>
        <dbReference type="ARBA" id="ARBA00004401"/>
    </source>
</evidence>
<dbReference type="InterPro" id="IPR016187">
    <property type="entry name" value="CTDL_fold"/>
</dbReference>
<dbReference type="InterPro" id="IPR050828">
    <property type="entry name" value="C-type_lectin/matrix_domain"/>
</dbReference>
<keyword evidence="3" id="KW-0812">Transmembrane</keyword>
<dbReference type="SMART" id="SM00034">
    <property type="entry name" value="CLECT"/>
    <property type="match status" value="1"/>
</dbReference>
<evidence type="ECO:0000256" key="2">
    <source>
        <dbReference type="SAM" id="Coils"/>
    </source>
</evidence>
<keyword evidence="3" id="KW-0472">Membrane</keyword>
<keyword evidence="6" id="KW-1185">Reference proteome</keyword>